<name>A0A540VKP7_9GAMM</name>
<comment type="caution">
    <text evidence="1">The sequence shown here is derived from an EMBL/GenBank/DDBJ whole genome shotgun (WGS) entry which is preliminary data.</text>
</comment>
<sequence length="188" mass="21709">MSTPTPHFTEDGLLPLGDYEVTFSELRDSVLVVGPSPSSPFHENWDATWREYLTHQAETMCKHLWQVGIDDIYLNGSFVEAKAHPNDIDGYFTCDVGRVATGELEHALNRVDPKKSWTWDPDSRRAYRGYTKKQLPMWHAYRVELYPHYNQFSGITDERGHPLTFPSAFRQRRSDGEPKGIVKVLPER</sequence>
<protein>
    <submittedName>
        <fullName evidence="1">Uncharacterized protein</fullName>
    </submittedName>
</protein>
<reference evidence="1 2" key="1">
    <citation type="submission" date="2019-06" db="EMBL/GenBank/DDBJ databases">
        <title>Metagenome assembled Genome of Spiribacter salinus SL48-SHIP from the microbial mat of Salt Lake 48 (Novosibirsk region, Russia).</title>
        <authorList>
            <person name="Shipova A."/>
            <person name="Rozanov A.S."/>
            <person name="Bryanskaya A.V."/>
            <person name="Peltek S.E."/>
        </authorList>
    </citation>
    <scope>NUCLEOTIDE SEQUENCE [LARGE SCALE GENOMIC DNA]</scope>
    <source>
        <strain evidence="1">SL48-SHIP-2</strain>
    </source>
</reference>
<accession>A0A540VKP7</accession>
<organism evidence="1 2">
    <name type="scientific">Spiribacter salinus</name>
    <dbReference type="NCBI Taxonomy" id="1335746"/>
    <lineage>
        <taxon>Bacteria</taxon>
        <taxon>Pseudomonadati</taxon>
        <taxon>Pseudomonadota</taxon>
        <taxon>Gammaproteobacteria</taxon>
        <taxon>Chromatiales</taxon>
        <taxon>Ectothiorhodospiraceae</taxon>
        <taxon>Spiribacter</taxon>
    </lineage>
</organism>
<gene>
    <name evidence="1" type="ORF">FKY71_16495</name>
</gene>
<evidence type="ECO:0000313" key="1">
    <source>
        <dbReference type="EMBL" id="TQE96693.1"/>
    </source>
</evidence>
<dbReference type="Proteomes" id="UP000315400">
    <property type="component" value="Unassembled WGS sequence"/>
</dbReference>
<dbReference type="AlphaFoldDB" id="A0A540VKP7"/>
<dbReference type="EMBL" id="VIFK01000335">
    <property type="protein sequence ID" value="TQE96693.1"/>
    <property type="molecule type" value="Genomic_DNA"/>
</dbReference>
<evidence type="ECO:0000313" key="2">
    <source>
        <dbReference type="Proteomes" id="UP000315400"/>
    </source>
</evidence>
<dbReference type="Pfam" id="PF22014">
    <property type="entry name" value="DUF6932"/>
    <property type="match status" value="1"/>
</dbReference>
<proteinExistence type="predicted"/>
<dbReference type="InterPro" id="IPR053860">
    <property type="entry name" value="DUF6932"/>
</dbReference>